<keyword evidence="3" id="KW-0514">Muscle protein</keyword>
<evidence type="ECO:0000256" key="3">
    <source>
        <dbReference type="ARBA" id="ARBA00023179"/>
    </source>
</evidence>
<evidence type="ECO:0000256" key="4">
    <source>
        <dbReference type="ARBA" id="ARBA00023203"/>
    </source>
</evidence>
<reference evidence="5 6" key="1">
    <citation type="submission" date="2021-04" db="EMBL/GenBank/DDBJ databases">
        <authorList>
            <person name="De Guttry C."/>
            <person name="Zahm M."/>
            <person name="Klopp C."/>
            <person name="Cabau C."/>
            <person name="Louis A."/>
            <person name="Berthelot C."/>
            <person name="Parey E."/>
            <person name="Roest Crollius H."/>
            <person name="Montfort J."/>
            <person name="Robinson-Rechavi M."/>
            <person name="Bucao C."/>
            <person name="Bouchez O."/>
            <person name="Gislard M."/>
            <person name="Lluch J."/>
            <person name="Milhes M."/>
            <person name="Lampietro C."/>
            <person name="Lopez Roques C."/>
            <person name="Donnadieu C."/>
            <person name="Braasch I."/>
            <person name="Desvignes T."/>
            <person name="Postlethwait J."/>
            <person name="Bobe J."/>
            <person name="Wedekind C."/>
            <person name="Guiguen Y."/>
        </authorList>
    </citation>
    <scope>NUCLEOTIDE SEQUENCE [LARGE SCALE GENOMIC DNA]</scope>
    <source>
        <strain evidence="5">Cs_M1</strain>
        <tissue evidence="5">Blood</tissue>
    </source>
</reference>
<organism evidence="5 6">
    <name type="scientific">Coregonus suidteri</name>
    <dbReference type="NCBI Taxonomy" id="861788"/>
    <lineage>
        <taxon>Eukaryota</taxon>
        <taxon>Metazoa</taxon>
        <taxon>Chordata</taxon>
        <taxon>Craniata</taxon>
        <taxon>Vertebrata</taxon>
        <taxon>Euteleostomi</taxon>
        <taxon>Actinopterygii</taxon>
        <taxon>Neopterygii</taxon>
        <taxon>Teleostei</taxon>
        <taxon>Protacanthopterygii</taxon>
        <taxon>Salmoniformes</taxon>
        <taxon>Salmonidae</taxon>
        <taxon>Coregoninae</taxon>
        <taxon>Coregonus</taxon>
    </lineage>
</organism>
<dbReference type="EMBL" id="JAGTTL010000009">
    <property type="protein sequence ID" value="KAK6317837.1"/>
    <property type="molecule type" value="Genomic_DNA"/>
</dbReference>
<dbReference type="AlphaFoldDB" id="A0AAN8LYS2"/>
<accession>A0AAN8LYS2</accession>
<proteinExistence type="inferred from homology"/>
<dbReference type="Gene3D" id="1.20.5.350">
    <property type="match status" value="1"/>
</dbReference>
<dbReference type="Proteomes" id="UP001356427">
    <property type="component" value="Unassembled WGS sequence"/>
</dbReference>
<dbReference type="SUPFAM" id="SSF90250">
    <property type="entry name" value="Troponin coil-coiled subunits"/>
    <property type="match status" value="1"/>
</dbReference>
<dbReference type="PANTHER" id="PTHR13738">
    <property type="entry name" value="TROPONIN I"/>
    <property type="match status" value="1"/>
</dbReference>
<dbReference type="Gene3D" id="6.10.250.180">
    <property type="match status" value="1"/>
</dbReference>
<dbReference type="GO" id="GO:0003779">
    <property type="term" value="F:actin binding"/>
    <property type="evidence" value="ECO:0007669"/>
    <property type="project" value="UniProtKB-KW"/>
</dbReference>
<evidence type="ECO:0000256" key="2">
    <source>
        <dbReference type="ARBA" id="ARBA00009930"/>
    </source>
</evidence>
<keyword evidence="4" id="KW-0009">Actin-binding</keyword>
<sequence>MEKQIILSALPKPLSCQVFYPQAFYCQSFDWHHQGHSCYLASIWDKKYSATRRLLLKTKLLKKAGIMLVAEFADKKRERESALNERAPPLKLSGLSVQELQDLCKDLHKKIDIVDEARYDMEIKVGKNDLEIKSLTQKIDEIKGSKKPTLKRVKKSAADALLGAVADTGKMKADFTSGLKKVKKEEEKKEEVTDWRKNVDAMSGMEGRKKLFDAGK</sequence>
<evidence type="ECO:0000313" key="6">
    <source>
        <dbReference type="Proteomes" id="UP001356427"/>
    </source>
</evidence>
<dbReference type="InterPro" id="IPR038077">
    <property type="entry name" value="Troponin_sf"/>
</dbReference>
<dbReference type="Pfam" id="PF00992">
    <property type="entry name" value="Troponin"/>
    <property type="match status" value="1"/>
</dbReference>
<name>A0AAN8LYS2_9TELE</name>
<dbReference type="GO" id="GO:0060048">
    <property type="term" value="P:cardiac muscle contraction"/>
    <property type="evidence" value="ECO:0007669"/>
    <property type="project" value="TreeGrafter"/>
</dbReference>
<gene>
    <name evidence="5" type="ORF">J4Q44_G00111280</name>
</gene>
<dbReference type="GO" id="GO:0005861">
    <property type="term" value="C:troponin complex"/>
    <property type="evidence" value="ECO:0007669"/>
    <property type="project" value="InterPro"/>
</dbReference>
<dbReference type="InterPro" id="IPR050875">
    <property type="entry name" value="Troponin_I"/>
</dbReference>
<dbReference type="GO" id="GO:0003009">
    <property type="term" value="P:skeletal muscle contraction"/>
    <property type="evidence" value="ECO:0007669"/>
    <property type="project" value="TreeGrafter"/>
</dbReference>
<comment type="similarity">
    <text evidence="2">Belongs to the troponin I family.</text>
</comment>
<protein>
    <submittedName>
        <fullName evidence="5">Uncharacterized protein</fullName>
    </submittedName>
</protein>
<evidence type="ECO:0000256" key="1">
    <source>
        <dbReference type="ARBA" id="ARBA00001988"/>
    </source>
</evidence>
<comment type="function">
    <text evidence="1">Troponin I is the inhibitory subunit of troponin, the thin filament regulatory complex which confers calcium-sensitivity to striated muscle actomyosin ATPase activity.</text>
</comment>
<dbReference type="PANTHER" id="PTHR13738:SF33">
    <property type="entry name" value="TROPONIN I, SLOW SKELETAL MUSCLE"/>
    <property type="match status" value="1"/>
</dbReference>
<dbReference type="InterPro" id="IPR001978">
    <property type="entry name" value="Troponin"/>
</dbReference>
<evidence type="ECO:0000313" key="5">
    <source>
        <dbReference type="EMBL" id="KAK6317837.1"/>
    </source>
</evidence>
<comment type="caution">
    <text evidence="5">The sequence shown here is derived from an EMBL/GenBank/DDBJ whole genome shotgun (WGS) entry which is preliminary data.</text>
</comment>
<keyword evidence="6" id="KW-1185">Reference proteome</keyword>